<dbReference type="KEGG" id="btrm:SAMEA390648702299"/>
<feature type="transmembrane region" description="Helical" evidence="1">
    <location>
        <begin position="40"/>
        <end position="60"/>
    </location>
</feature>
<gene>
    <name evidence="2" type="ORF">SAMEA3906487_02299</name>
</gene>
<keyword evidence="1" id="KW-0472">Membrane</keyword>
<accession>A0A157SK02</accession>
<feature type="transmembrane region" description="Helical" evidence="1">
    <location>
        <begin position="72"/>
        <end position="92"/>
    </location>
</feature>
<reference evidence="2 3" key="1">
    <citation type="submission" date="2016-04" db="EMBL/GenBank/DDBJ databases">
        <authorList>
            <consortium name="Pathogen Informatics"/>
        </authorList>
    </citation>
    <scope>NUCLEOTIDE SEQUENCE [LARGE SCALE GENOMIC DNA]</scope>
    <source>
        <strain evidence="2 3">H044680328</strain>
    </source>
</reference>
<evidence type="ECO:0000313" key="2">
    <source>
        <dbReference type="EMBL" id="SAI70624.1"/>
    </source>
</evidence>
<dbReference type="PATRIC" id="fig|123899.6.peg.2287"/>
<evidence type="ECO:0000256" key="1">
    <source>
        <dbReference type="SAM" id="Phobius"/>
    </source>
</evidence>
<proteinExistence type="predicted"/>
<dbReference type="RefSeq" id="WP_063491964.1">
    <property type="nucleotide sequence ID" value="NZ_CP016340.1"/>
</dbReference>
<sequence>MNTAALTLTPLAVACVLLYALAGARLLWYRPNGAHHRPKVSLFASIAIASLFCRALAVALCTSGPPGLLELVAAGAVCAIAYAIRGNLAIFFRSKQRE</sequence>
<dbReference type="AlphaFoldDB" id="A0A157SK02"/>
<keyword evidence="3" id="KW-1185">Reference proteome</keyword>
<name>A0A157SK02_9BORD</name>
<protein>
    <submittedName>
        <fullName evidence="2">Protein of uncharacterized function (DUF754)</fullName>
    </submittedName>
</protein>
<keyword evidence="1" id="KW-0812">Transmembrane</keyword>
<evidence type="ECO:0000313" key="3">
    <source>
        <dbReference type="Proteomes" id="UP000076825"/>
    </source>
</evidence>
<dbReference type="Proteomes" id="UP000076825">
    <property type="component" value="Chromosome 1"/>
</dbReference>
<feature type="transmembrane region" description="Helical" evidence="1">
    <location>
        <begin position="6"/>
        <end position="28"/>
    </location>
</feature>
<dbReference type="Pfam" id="PF05449">
    <property type="entry name" value="Phage_holin_3_7"/>
    <property type="match status" value="1"/>
</dbReference>
<dbReference type="GeneID" id="56590432"/>
<dbReference type="STRING" id="123899.SAMEA3906487_02299"/>
<keyword evidence="1" id="KW-1133">Transmembrane helix</keyword>
<dbReference type="InterPro" id="IPR008473">
    <property type="entry name" value="Phage_holin_3_7"/>
</dbReference>
<organism evidence="2 3">
    <name type="scientific">Bordetella trematum</name>
    <dbReference type="NCBI Taxonomy" id="123899"/>
    <lineage>
        <taxon>Bacteria</taxon>
        <taxon>Pseudomonadati</taxon>
        <taxon>Pseudomonadota</taxon>
        <taxon>Betaproteobacteria</taxon>
        <taxon>Burkholderiales</taxon>
        <taxon>Alcaligenaceae</taxon>
        <taxon>Bordetella</taxon>
    </lineage>
</organism>
<dbReference type="EMBL" id="LT546645">
    <property type="protein sequence ID" value="SAI70624.1"/>
    <property type="molecule type" value="Genomic_DNA"/>
</dbReference>